<accession>A0A653D9M1</accession>
<dbReference type="Proteomes" id="UP000410492">
    <property type="component" value="Unassembled WGS sequence"/>
</dbReference>
<keyword evidence="2" id="KW-1185">Reference proteome</keyword>
<organism evidence="1 2">
    <name type="scientific">Callosobruchus maculatus</name>
    <name type="common">Southern cowpea weevil</name>
    <name type="synonym">Pulse bruchid</name>
    <dbReference type="NCBI Taxonomy" id="64391"/>
    <lineage>
        <taxon>Eukaryota</taxon>
        <taxon>Metazoa</taxon>
        <taxon>Ecdysozoa</taxon>
        <taxon>Arthropoda</taxon>
        <taxon>Hexapoda</taxon>
        <taxon>Insecta</taxon>
        <taxon>Pterygota</taxon>
        <taxon>Neoptera</taxon>
        <taxon>Endopterygota</taxon>
        <taxon>Coleoptera</taxon>
        <taxon>Polyphaga</taxon>
        <taxon>Cucujiformia</taxon>
        <taxon>Chrysomeloidea</taxon>
        <taxon>Chrysomelidae</taxon>
        <taxon>Bruchinae</taxon>
        <taxon>Bruchini</taxon>
        <taxon>Callosobruchus</taxon>
    </lineage>
</organism>
<evidence type="ECO:0000313" key="2">
    <source>
        <dbReference type="Proteomes" id="UP000410492"/>
    </source>
</evidence>
<protein>
    <submittedName>
        <fullName evidence="1">Uncharacterized protein</fullName>
    </submittedName>
</protein>
<reference evidence="1 2" key="1">
    <citation type="submission" date="2019-01" db="EMBL/GenBank/DDBJ databases">
        <authorList>
            <person name="Sayadi A."/>
        </authorList>
    </citation>
    <scope>NUCLEOTIDE SEQUENCE [LARGE SCALE GENOMIC DNA]</scope>
</reference>
<gene>
    <name evidence="1" type="ORF">CALMAC_LOCUS15524</name>
</gene>
<dbReference type="EMBL" id="CAACVG010010826">
    <property type="protein sequence ID" value="VEN56693.1"/>
    <property type="molecule type" value="Genomic_DNA"/>
</dbReference>
<sequence length="53" mass="6035">MLQSTDPIFLQFTHVQSNPFSPLKSRSSPAVTLTHKCLKSLVHTEHFSIRLDL</sequence>
<evidence type="ECO:0000313" key="1">
    <source>
        <dbReference type="EMBL" id="VEN56693.1"/>
    </source>
</evidence>
<name>A0A653D9M1_CALMS</name>
<proteinExistence type="predicted"/>
<dbReference type="AlphaFoldDB" id="A0A653D9M1"/>